<keyword evidence="2" id="KW-1003">Cell membrane</keyword>
<evidence type="ECO:0000256" key="1">
    <source>
        <dbReference type="ARBA" id="ARBA00022448"/>
    </source>
</evidence>
<keyword evidence="10" id="KW-1185">Reference proteome</keyword>
<dbReference type="PANTHER" id="PTHR42781:SF1">
    <property type="entry name" value="THIAMINE IMPORT ATP-BINDING PROTEIN THIQ"/>
    <property type="match status" value="1"/>
</dbReference>
<keyword evidence="6" id="KW-1278">Translocase</keyword>
<dbReference type="KEGG" id="yrh:AABB31_02955"/>
<dbReference type="InterPro" id="IPR050093">
    <property type="entry name" value="ABC_SmlMolc_Importer"/>
</dbReference>
<dbReference type="SUPFAM" id="SSF52540">
    <property type="entry name" value="P-loop containing nucleoside triphosphate hydrolases"/>
    <property type="match status" value="1"/>
</dbReference>
<dbReference type="InterPro" id="IPR017871">
    <property type="entry name" value="ABC_transporter-like_CS"/>
</dbReference>
<organism evidence="9 10">
    <name type="scientific">Yoonia rhodophyticola</name>
    <dbReference type="NCBI Taxonomy" id="3137370"/>
    <lineage>
        <taxon>Bacteria</taxon>
        <taxon>Pseudomonadati</taxon>
        <taxon>Pseudomonadota</taxon>
        <taxon>Alphaproteobacteria</taxon>
        <taxon>Rhodobacterales</taxon>
        <taxon>Paracoccaceae</taxon>
        <taxon>Yoonia</taxon>
    </lineage>
</organism>
<evidence type="ECO:0000256" key="2">
    <source>
        <dbReference type="ARBA" id="ARBA00022475"/>
    </source>
</evidence>
<dbReference type="InterPro" id="IPR003439">
    <property type="entry name" value="ABC_transporter-like_ATP-bd"/>
</dbReference>
<dbReference type="SMART" id="SM00382">
    <property type="entry name" value="AAA"/>
    <property type="match status" value="1"/>
</dbReference>
<keyword evidence="1" id="KW-0813">Transport</keyword>
<dbReference type="InterPro" id="IPR003593">
    <property type="entry name" value="AAA+_ATPase"/>
</dbReference>
<dbReference type="AlphaFoldDB" id="A0AAN0MAZ5"/>
<evidence type="ECO:0000256" key="6">
    <source>
        <dbReference type="ARBA" id="ARBA00022967"/>
    </source>
</evidence>
<evidence type="ECO:0000256" key="7">
    <source>
        <dbReference type="ARBA" id="ARBA00023136"/>
    </source>
</evidence>
<proteinExistence type="predicted"/>
<dbReference type="GO" id="GO:0005524">
    <property type="term" value="F:ATP binding"/>
    <property type="evidence" value="ECO:0007669"/>
    <property type="project" value="UniProtKB-KW"/>
</dbReference>
<sequence length="233" mass="24475">MLQCENLVLRQDAFSLTADLTFAGRALTALIGPSGAGKSTLLNAIAGFLVPASGRVLLDDKDLTHLPPGDRPISILFQDNNLFPHLTVAQNVGLAVRPRLRLSAPELARIDDVLSQVGLHGLADRRPAELSGGQQSRAALARVLLADRPVVLLDEPFAALGPGLKDEMLDLVQTILVSQERRVIMVTHDPADALRIADETVLLADGAAAAPTATGPLFAAPPPALAAYLGKMG</sequence>
<dbReference type="PROSITE" id="PS00211">
    <property type="entry name" value="ABC_TRANSPORTER_1"/>
    <property type="match status" value="1"/>
</dbReference>
<dbReference type="RefSeq" id="WP_342077224.1">
    <property type="nucleotide sequence ID" value="NZ_CP151767.2"/>
</dbReference>
<keyword evidence="7" id="KW-0472">Membrane</keyword>
<evidence type="ECO:0000256" key="4">
    <source>
        <dbReference type="ARBA" id="ARBA00022741"/>
    </source>
</evidence>
<dbReference type="GO" id="GO:0016887">
    <property type="term" value="F:ATP hydrolysis activity"/>
    <property type="evidence" value="ECO:0007669"/>
    <property type="project" value="InterPro"/>
</dbReference>
<reference evidence="9" key="1">
    <citation type="submission" date="2024-08" db="EMBL/GenBank/DDBJ databases">
        <title>Phylogenomic analyses of a clade within the roseobacter group suggest taxonomic reassignments of species of the genera Aestuariivita, Citreicella, Loktanella, Nautella, Pelagibaca, Ruegeria, Thalassobius, Thiobacimonas and Tropicibacter, and the proposal o.</title>
        <authorList>
            <person name="Jeon C.O."/>
        </authorList>
    </citation>
    <scope>NUCLEOTIDE SEQUENCE</scope>
    <source>
        <strain evidence="9">SS1-5</strain>
    </source>
</reference>
<evidence type="ECO:0000256" key="3">
    <source>
        <dbReference type="ARBA" id="ARBA00022519"/>
    </source>
</evidence>
<gene>
    <name evidence="9" type="ORF">AABB31_02955</name>
</gene>
<evidence type="ECO:0000313" key="9">
    <source>
        <dbReference type="EMBL" id="WZU67930.1"/>
    </source>
</evidence>
<dbReference type="EMBL" id="CP151767">
    <property type="protein sequence ID" value="WZU67930.1"/>
    <property type="molecule type" value="Genomic_DNA"/>
</dbReference>
<keyword evidence="5 9" id="KW-0067">ATP-binding</keyword>
<protein>
    <submittedName>
        <fullName evidence="9">ATP-binding cassette domain-containing protein</fullName>
    </submittedName>
</protein>
<evidence type="ECO:0000313" key="10">
    <source>
        <dbReference type="Proteomes" id="UP001470809"/>
    </source>
</evidence>
<name>A0AAN0MAZ5_9RHOB</name>
<dbReference type="InterPro" id="IPR027417">
    <property type="entry name" value="P-loop_NTPase"/>
</dbReference>
<evidence type="ECO:0000259" key="8">
    <source>
        <dbReference type="PROSITE" id="PS50893"/>
    </source>
</evidence>
<evidence type="ECO:0000256" key="5">
    <source>
        <dbReference type="ARBA" id="ARBA00022840"/>
    </source>
</evidence>
<dbReference type="Gene3D" id="3.40.50.300">
    <property type="entry name" value="P-loop containing nucleotide triphosphate hydrolases"/>
    <property type="match status" value="1"/>
</dbReference>
<keyword evidence="4" id="KW-0547">Nucleotide-binding</keyword>
<feature type="domain" description="ABC transporter" evidence="8">
    <location>
        <begin position="2"/>
        <end position="230"/>
    </location>
</feature>
<dbReference type="Pfam" id="PF00005">
    <property type="entry name" value="ABC_tran"/>
    <property type="match status" value="1"/>
</dbReference>
<dbReference type="Proteomes" id="UP001470809">
    <property type="component" value="Chromosome"/>
</dbReference>
<accession>A0AAN0MAZ5</accession>
<dbReference type="PANTHER" id="PTHR42781">
    <property type="entry name" value="SPERMIDINE/PUTRESCINE IMPORT ATP-BINDING PROTEIN POTA"/>
    <property type="match status" value="1"/>
</dbReference>
<keyword evidence="3" id="KW-0997">Cell inner membrane</keyword>
<dbReference type="PROSITE" id="PS50893">
    <property type="entry name" value="ABC_TRANSPORTER_2"/>
    <property type="match status" value="1"/>
</dbReference>